<dbReference type="EMBL" id="BK014986">
    <property type="protein sequence ID" value="DAD85719.1"/>
    <property type="molecule type" value="Genomic_DNA"/>
</dbReference>
<accession>A0A8S5MUE6</accession>
<organism evidence="1">
    <name type="scientific">Siphoviridae sp. ctP6113</name>
    <dbReference type="NCBI Taxonomy" id="2826318"/>
    <lineage>
        <taxon>Viruses</taxon>
        <taxon>Duplodnaviria</taxon>
        <taxon>Heunggongvirae</taxon>
        <taxon>Uroviricota</taxon>
        <taxon>Caudoviricetes</taxon>
    </lineage>
</organism>
<evidence type="ECO:0000313" key="1">
    <source>
        <dbReference type="EMBL" id="DAD85719.1"/>
    </source>
</evidence>
<name>A0A8S5MUE6_9CAUD</name>
<reference evidence="1" key="1">
    <citation type="journal article" date="2021" name="Proc. Natl. Acad. Sci. U.S.A.">
        <title>A Catalog of Tens of Thousands of Viruses from Human Metagenomes Reveals Hidden Associations with Chronic Diseases.</title>
        <authorList>
            <person name="Tisza M.J."/>
            <person name="Buck C.B."/>
        </authorList>
    </citation>
    <scope>NUCLEOTIDE SEQUENCE</scope>
    <source>
        <strain evidence="1">CtP6113</strain>
    </source>
</reference>
<proteinExistence type="predicted"/>
<protein>
    <submittedName>
        <fullName evidence="1">Uncharacterized protein</fullName>
    </submittedName>
</protein>
<sequence length="46" mass="5502">MEHEENRGAAVPHPEHIEPQGFSEFFYRAVELWNIKKQPIYRFACV</sequence>